<gene>
    <name evidence="1" type="ORF">PHO31112_00992</name>
</gene>
<dbReference type="AlphaFoldDB" id="A0A5E4SVT2"/>
<accession>A0A5E4SVT2</accession>
<name>A0A5E4SVT2_9BURK</name>
<organism evidence="1 2">
    <name type="scientific">Pandoraea horticolens</name>
    <dbReference type="NCBI Taxonomy" id="2508298"/>
    <lineage>
        <taxon>Bacteria</taxon>
        <taxon>Pseudomonadati</taxon>
        <taxon>Pseudomonadota</taxon>
        <taxon>Betaproteobacteria</taxon>
        <taxon>Burkholderiales</taxon>
        <taxon>Burkholderiaceae</taxon>
        <taxon>Pandoraea</taxon>
    </lineage>
</organism>
<dbReference type="EMBL" id="CABPSM010000002">
    <property type="protein sequence ID" value="VVD78863.1"/>
    <property type="molecule type" value="Genomic_DNA"/>
</dbReference>
<evidence type="ECO:0000313" key="2">
    <source>
        <dbReference type="Proteomes" id="UP000343317"/>
    </source>
</evidence>
<dbReference type="Proteomes" id="UP000343317">
    <property type="component" value="Unassembled WGS sequence"/>
</dbReference>
<sequence length="52" mass="5537">MGISPALDCATLPRGFAAFALPAQFTYPNPLSGNPAVWHLPNHSSEPSVECR</sequence>
<reference evidence="1 2" key="1">
    <citation type="submission" date="2019-08" db="EMBL/GenBank/DDBJ databases">
        <authorList>
            <person name="Peeters C."/>
        </authorList>
    </citation>
    <scope>NUCLEOTIDE SEQUENCE [LARGE SCALE GENOMIC DNA]</scope>
    <source>
        <strain evidence="1 2">LMG 31112</strain>
    </source>
</reference>
<proteinExistence type="predicted"/>
<evidence type="ECO:0000313" key="1">
    <source>
        <dbReference type="EMBL" id="VVD78863.1"/>
    </source>
</evidence>
<keyword evidence="2" id="KW-1185">Reference proteome</keyword>
<protein>
    <submittedName>
        <fullName evidence="1">Uncharacterized protein</fullName>
    </submittedName>
</protein>